<dbReference type="EMBL" id="LVVM01004936">
    <property type="protein sequence ID" value="OJA11783.1"/>
    <property type="molecule type" value="Genomic_DNA"/>
</dbReference>
<dbReference type="AlphaFoldDB" id="A0A1J8PTH2"/>
<reference evidence="1 2" key="1">
    <citation type="submission" date="2016-03" db="EMBL/GenBank/DDBJ databases">
        <title>Comparative genomics of the ectomycorrhizal sister species Rhizopogon vinicolor and Rhizopogon vesiculosus (Basidiomycota: Boletales) reveals a divergence of the mating type B locus.</title>
        <authorList>
            <person name="Mujic A.B."/>
            <person name="Kuo A."/>
            <person name="Tritt A."/>
            <person name="Lipzen A."/>
            <person name="Chen C."/>
            <person name="Johnson J."/>
            <person name="Sharma A."/>
            <person name="Barry K."/>
            <person name="Grigoriev I.V."/>
            <person name="Spatafora J.W."/>
        </authorList>
    </citation>
    <scope>NUCLEOTIDE SEQUENCE [LARGE SCALE GENOMIC DNA]</scope>
    <source>
        <strain evidence="1 2">AM-OR11-056</strain>
    </source>
</reference>
<dbReference type="Proteomes" id="UP000183567">
    <property type="component" value="Unassembled WGS sequence"/>
</dbReference>
<comment type="caution">
    <text evidence="1">The sequence shown here is derived from an EMBL/GenBank/DDBJ whole genome shotgun (WGS) entry which is preliminary data.</text>
</comment>
<keyword evidence="2" id="KW-1185">Reference proteome</keyword>
<accession>A0A1J8PTH2</accession>
<proteinExistence type="predicted"/>
<organism evidence="1 2">
    <name type="scientific">Rhizopogon vesiculosus</name>
    <dbReference type="NCBI Taxonomy" id="180088"/>
    <lineage>
        <taxon>Eukaryota</taxon>
        <taxon>Fungi</taxon>
        <taxon>Dikarya</taxon>
        <taxon>Basidiomycota</taxon>
        <taxon>Agaricomycotina</taxon>
        <taxon>Agaricomycetes</taxon>
        <taxon>Agaricomycetidae</taxon>
        <taxon>Boletales</taxon>
        <taxon>Suillineae</taxon>
        <taxon>Rhizopogonaceae</taxon>
        <taxon>Rhizopogon</taxon>
    </lineage>
</organism>
<dbReference type="OrthoDB" id="2646832at2759"/>
<evidence type="ECO:0000313" key="1">
    <source>
        <dbReference type="EMBL" id="OJA11783.1"/>
    </source>
</evidence>
<protein>
    <submittedName>
        <fullName evidence="1">Uncharacterized protein</fullName>
    </submittedName>
</protein>
<evidence type="ECO:0000313" key="2">
    <source>
        <dbReference type="Proteomes" id="UP000183567"/>
    </source>
</evidence>
<name>A0A1J8PTH2_9AGAM</name>
<gene>
    <name evidence="1" type="ORF">AZE42_07385</name>
</gene>
<sequence length="314" mass="37009">MTSAISSSHPLCVFLDSREQGKLSANHPFYRVIEEAIQDVLHAPLVLKYLARSTFRNRPRFYKVTEEQRVHHIIEYLQNNSPTFSGSDSPALDSTFVDVRAYYGCGKDSKSKKVTRQHVYIQKRFVDAWMKSYSLNERRPYFGRGPRPVLTLVMKLFLLRGLATAVKVEFTSGAVTLKNNAHPRRSAYQSPCSFEYFLSQWSNAWLVFKGTDLNINNPYEKVPYEKLSLVVFTDHFHHVKVGSSWRIWRPFPQPRDNPYMIFQSRCLQLWDSHPMEDPRPQRIEVRPLPSDKRYFERMWAQFVWGYTAWQRVDE</sequence>